<protein>
    <recommendedName>
        <fullName evidence="5">RcnB family protein</fullName>
    </recommendedName>
</protein>
<evidence type="ECO:0000256" key="2">
    <source>
        <dbReference type="SAM" id="SignalP"/>
    </source>
</evidence>
<feature type="chain" id="PRO_5015786881" description="RcnB family protein" evidence="2">
    <location>
        <begin position="24"/>
        <end position="142"/>
    </location>
</feature>
<keyword evidence="4" id="KW-1185">Reference proteome</keyword>
<proteinExistence type="predicted"/>
<evidence type="ECO:0000313" key="4">
    <source>
        <dbReference type="Proteomes" id="UP000244940"/>
    </source>
</evidence>
<sequence length="142" mass="14887">MKRFLVAGIAAVSTLAVAPMAYADPPSHARGGHGAQHCNGNGHNCRGRFNPGHGPNDVRHGGRHLRGHGDDRSGGDITVNVTNIRIGADASGARYWDYRSGYGIAPAPAGQEYRVINGQLVLVDSQTLQVVALMGLPSALIN</sequence>
<dbReference type="AlphaFoldDB" id="A0A2U2CCB6"/>
<dbReference type="GeneID" id="94364680"/>
<reference evidence="3 4" key="1">
    <citation type="submission" date="2018-05" db="EMBL/GenBank/DDBJ databases">
        <title>Pararhodobacter marina sp. nov., isolated from deep-sea water of the Indian Ocean.</title>
        <authorList>
            <person name="Lai Q.Sr."/>
            <person name="Liu X."/>
            <person name="Shao Z."/>
        </authorList>
    </citation>
    <scope>NUCLEOTIDE SEQUENCE [LARGE SCALE GENOMIC DNA]</scope>
    <source>
        <strain evidence="3 4">CIC4N-9</strain>
    </source>
</reference>
<gene>
    <name evidence="3" type="ORF">C4N9_07250</name>
</gene>
<evidence type="ECO:0008006" key="5">
    <source>
        <dbReference type="Google" id="ProtNLM"/>
    </source>
</evidence>
<dbReference type="RefSeq" id="WP_109532650.1">
    <property type="nucleotide sequence ID" value="NZ_QEYD01000004.1"/>
</dbReference>
<organism evidence="3 4">
    <name type="scientific">Pararhodobacter marinus</name>
    <dbReference type="NCBI Taxonomy" id="2184063"/>
    <lineage>
        <taxon>Bacteria</taxon>
        <taxon>Pseudomonadati</taxon>
        <taxon>Pseudomonadota</taxon>
        <taxon>Alphaproteobacteria</taxon>
        <taxon>Rhodobacterales</taxon>
        <taxon>Paracoccaceae</taxon>
        <taxon>Pararhodobacter</taxon>
    </lineage>
</organism>
<keyword evidence="2" id="KW-0732">Signal</keyword>
<feature type="signal peptide" evidence="2">
    <location>
        <begin position="1"/>
        <end position="23"/>
    </location>
</feature>
<feature type="region of interest" description="Disordered" evidence="1">
    <location>
        <begin position="49"/>
        <end position="76"/>
    </location>
</feature>
<comment type="caution">
    <text evidence="3">The sequence shown here is derived from an EMBL/GenBank/DDBJ whole genome shotgun (WGS) entry which is preliminary data.</text>
</comment>
<evidence type="ECO:0000313" key="3">
    <source>
        <dbReference type="EMBL" id="PWE29536.1"/>
    </source>
</evidence>
<evidence type="ECO:0000256" key="1">
    <source>
        <dbReference type="SAM" id="MobiDB-lite"/>
    </source>
</evidence>
<dbReference type="OrthoDB" id="7778506at2"/>
<dbReference type="EMBL" id="QEYD01000004">
    <property type="protein sequence ID" value="PWE29536.1"/>
    <property type="molecule type" value="Genomic_DNA"/>
</dbReference>
<name>A0A2U2CCB6_9RHOB</name>
<dbReference type="Proteomes" id="UP000244940">
    <property type="component" value="Unassembled WGS sequence"/>
</dbReference>
<accession>A0A2U2CCB6</accession>